<evidence type="ECO:0000313" key="1">
    <source>
        <dbReference type="EMBL" id="DAE20940.1"/>
    </source>
</evidence>
<sequence length="111" mass="12941">MITYEEPNKVIDVEVDDVRQDIISDIPMECRLEQLAEEASELSKAALKVSRILRKKNPTPVPIKEALDSLVEEYNDIIACGEVLGFRPDYFMIVSKLKRWKDRLKERDDFQ</sequence>
<dbReference type="EMBL" id="BK015703">
    <property type="protein sequence ID" value="DAE20940.1"/>
    <property type="molecule type" value="Genomic_DNA"/>
</dbReference>
<name>A0A8S5QQN9_9CAUD</name>
<accession>A0A8S5QQN9</accession>
<reference evidence="1" key="1">
    <citation type="journal article" date="2021" name="Proc. Natl. Acad. Sci. U.S.A.">
        <title>A Catalog of Tens of Thousands of Viruses from Human Metagenomes Reveals Hidden Associations with Chronic Diseases.</title>
        <authorList>
            <person name="Tisza M.J."/>
            <person name="Buck C.B."/>
        </authorList>
    </citation>
    <scope>NUCLEOTIDE SEQUENCE</scope>
    <source>
        <strain evidence="1">CtgBD49</strain>
    </source>
</reference>
<proteinExistence type="predicted"/>
<protein>
    <submittedName>
        <fullName evidence="1">Uncharacterized protein</fullName>
    </submittedName>
</protein>
<organism evidence="1">
    <name type="scientific">Siphoviridae sp. ctgBD49</name>
    <dbReference type="NCBI Taxonomy" id="2826420"/>
    <lineage>
        <taxon>Viruses</taxon>
        <taxon>Duplodnaviria</taxon>
        <taxon>Heunggongvirae</taxon>
        <taxon>Uroviricota</taxon>
        <taxon>Caudoviricetes</taxon>
    </lineage>
</organism>